<dbReference type="GO" id="GO:0006383">
    <property type="term" value="P:transcription by RNA polymerase III"/>
    <property type="evidence" value="ECO:0007669"/>
    <property type="project" value="TreeGrafter"/>
</dbReference>
<dbReference type="PANTHER" id="PTHR15052:SF2">
    <property type="entry name" value="GENERAL TRANSCRIPTION FACTOR 3C POLYPEPTIDE 2"/>
    <property type="match status" value="1"/>
</dbReference>
<feature type="domain" description="C2H2-type" evidence="6">
    <location>
        <begin position="254"/>
        <end position="284"/>
    </location>
</feature>
<dbReference type="AlphaFoldDB" id="A0A016SU36"/>
<dbReference type="PROSITE" id="PS50157">
    <property type="entry name" value="ZINC_FINGER_C2H2_2"/>
    <property type="match status" value="1"/>
</dbReference>
<protein>
    <recommendedName>
        <fullName evidence="6">C2H2-type domain-containing protein</fullName>
    </recommendedName>
</protein>
<evidence type="ECO:0000256" key="1">
    <source>
        <dbReference type="ARBA" id="ARBA00004123"/>
    </source>
</evidence>
<evidence type="ECO:0000259" key="6">
    <source>
        <dbReference type="PROSITE" id="PS50157"/>
    </source>
</evidence>
<sequence length="1013" mass="113030">MGRTRPQVPQTSKTAAEIEGSPKSPTSTRATRGAPKRSAPPEETESHDDASSTMQEFNLTNDACLRTYSTLSSLQDFTNAFPGNFQEKLIRGALKANGGALPCFLCQKFLISSSGLVLHIRKCRGPPSAESMEPPKPTRQQLIARRRLITAPTITSFEQLKEEPSLWLYIDDDQKIKLLKEYFPDERIECFAISKPGQSCPLLTSYKDAIEHLDSCIQPMYFTYIGDRAAEFRKMDKKLRSRYVREALTTHLQLPCLECGRLFGHRYGLLYHVDRCNVSDEEMPWKCYRCGYSTTRSLSCDHLRQCWSKRDVLVAEEDVSNVMGALGDVNLRSGKSILKGANETITINGEAKPLSELSAKEALEAIIGPENSIVVPKKRRSTARASISAGVIPSSSTRMSITGDGKMRFRFRKADVRAGVSGISEYPKYVENIKKAHDIWMQETAALPYCSRLLDIKPSVWKTTCKSARLPFISKESVGFRIRESEDKNSYQEVPQSCQRLQALSSVELKREIHDYVTIAYCGGPINTISVAPNAMPNDEEVVAIVTYPCETTLVGKDMKNSQGLVQFWLHTIDGLRSKIRPWFVLKSNFGLILNAHWLDRPKSSENDTLIGFLAVATAQGALLIYRLDNTTVSTTASDPKKIPVVEPEPSLILQQPKPWLTDGRTREENAEPQYPPPLTSIAWCTRDEAQYIVAVNAAGGAVIWDLQRSVDAPYVLLDSGWCSPAAHAAFICGFEVALSFRERLIRVYDVRTYQCVLEESTVRTAGSRATTQPRLFSGFFSCQSEYFVGTDPPNTGVSFICTDSKADGFFVVPLANRHELMTWDVSASSQNAVIASCGLDGKVLLSTNGRLVTIANTVDFGFSLLKTALTIVRRRITEPEEESLKELVSKMETPQETEQPADGAADQPKRRATRSYATHEESLQNLWLDIFLNPDSKNLRSQRKLTSLDLRIESLNCVATNYRTRPFVFTGGQAGLMFIRPCVIDGESPLINELYHVPFETNEKPLGKSKKA</sequence>
<keyword evidence="4" id="KW-0479">Metal-binding</keyword>
<proteinExistence type="predicted"/>
<accession>A0A016SU36</accession>
<evidence type="ECO:0000256" key="5">
    <source>
        <dbReference type="SAM" id="MobiDB-lite"/>
    </source>
</evidence>
<dbReference type="OrthoDB" id="3535323at2759"/>
<reference evidence="8" key="1">
    <citation type="journal article" date="2015" name="Nat. Genet.">
        <title>The genome and transcriptome of the zoonotic hookworm Ancylostoma ceylanicum identify infection-specific gene families.</title>
        <authorList>
            <person name="Schwarz E.M."/>
            <person name="Hu Y."/>
            <person name="Antoshechkin I."/>
            <person name="Miller M.M."/>
            <person name="Sternberg P.W."/>
            <person name="Aroian R.V."/>
        </authorList>
    </citation>
    <scope>NUCLEOTIDE SEQUENCE</scope>
    <source>
        <strain evidence="8">HY135</strain>
    </source>
</reference>
<keyword evidence="4" id="KW-0863">Zinc-finger</keyword>
<dbReference type="GO" id="GO:0008270">
    <property type="term" value="F:zinc ion binding"/>
    <property type="evidence" value="ECO:0007669"/>
    <property type="project" value="UniProtKB-KW"/>
</dbReference>
<name>A0A016SU36_9BILA</name>
<keyword evidence="2" id="KW-0804">Transcription</keyword>
<dbReference type="InterPro" id="IPR015943">
    <property type="entry name" value="WD40/YVTN_repeat-like_dom_sf"/>
</dbReference>
<dbReference type="SUPFAM" id="SSF50978">
    <property type="entry name" value="WD40 repeat-like"/>
    <property type="match status" value="1"/>
</dbReference>
<evidence type="ECO:0000256" key="4">
    <source>
        <dbReference type="PROSITE-ProRule" id="PRU00042"/>
    </source>
</evidence>
<comment type="caution">
    <text evidence="7">The sequence shown here is derived from an EMBL/GenBank/DDBJ whole genome shotgun (WGS) entry which is preliminary data.</text>
</comment>
<dbReference type="InterPro" id="IPR013087">
    <property type="entry name" value="Znf_C2H2_type"/>
</dbReference>
<feature type="region of interest" description="Disordered" evidence="5">
    <location>
        <begin position="883"/>
        <end position="917"/>
    </location>
</feature>
<dbReference type="InterPro" id="IPR052416">
    <property type="entry name" value="GTF3C_component"/>
</dbReference>
<dbReference type="Proteomes" id="UP000024635">
    <property type="component" value="Unassembled WGS sequence"/>
</dbReference>
<feature type="region of interest" description="Disordered" evidence="5">
    <location>
        <begin position="1"/>
        <end position="53"/>
    </location>
</feature>
<dbReference type="PANTHER" id="PTHR15052">
    <property type="entry name" value="RNA POLYMERASE III TRANSCRIPTION INITIATION FACTOR COMPLEX SUBUNIT"/>
    <property type="match status" value="1"/>
</dbReference>
<organism evidence="7 8">
    <name type="scientific">Ancylostoma ceylanicum</name>
    <dbReference type="NCBI Taxonomy" id="53326"/>
    <lineage>
        <taxon>Eukaryota</taxon>
        <taxon>Metazoa</taxon>
        <taxon>Ecdysozoa</taxon>
        <taxon>Nematoda</taxon>
        <taxon>Chromadorea</taxon>
        <taxon>Rhabditida</taxon>
        <taxon>Rhabditina</taxon>
        <taxon>Rhabditomorpha</taxon>
        <taxon>Strongyloidea</taxon>
        <taxon>Ancylostomatidae</taxon>
        <taxon>Ancylostomatinae</taxon>
        <taxon>Ancylostoma</taxon>
    </lineage>
</organism>
<keyword evidence="8" id="KW-1185">Reference proteome</keyword>
<gene>
    <name evidence="7" type="primary">Acey_s0178.g671</name>
    <name evidence="7" type="synonym">Acey-Y105E8A.21</name>
    <name evidence="7" type="ORF">Y032_0178g671</name>
</gene>
<evidence type="ECO:0000256" key="2">
    <source>
        <dbReference type="ARBA" id="ARBA00023163"/>
    </source>
</evidence>
<dbReference type="GO" id="GO:0005634">
    <property type="term" value="C:nucleus"/>
    <property type="evidence" value="ECO:0007669"/>
    <property type="project" value="UniProtKB-SubCell"/>
</dbReference>
<evidence type="ECO:0000256" key="3">
    <source>
        <dbReference type="ARBA" id="ARBA00023242"/>
    </source>
</evidence>
<dbReference type="EMBL" id="JARK01001514">
    <property type="protein sequence ID" value="EYB93854.1"/>
    <property type="molecule type" value="Genomic_DNA"/>
</dbReference>
<evidence type="ECO:0000313" key="7">
    <source>
        <dbReference type="EMBL" id="EYB93854.1"/>
    </source>
</evidence>
<keyword evidence="4" id="KW-0862">Zinc</keyword>
<dbReference type="GO" id="GO:0000127">
    <property type="term" value="C:transcription factor TFIIIC complex"/>
    <property type="evidence" value="ECO:0007669"/>
    <property type="project" value="TreeGrafter"/>
</dbReference>
<dbReference type="InterPro" id="IPR036322">
    <property type="entry name" value="WD40_repeat_dom_sf"/>
</dbReference>
<comment type="subcellular location">
    <subcellularLocation>
        <location evidence="1">Nucleus</location>
    </subcellularLocation>
</comment>
<keyword evidence="3" id="KW-0539">Nucleus</keyword>
<dbReference type="Gene3D" id="2.130.10.10">
    <property type="entry name" value="YVTN repeat-like/Quinoprotein amine dehydrogenase"/>
    <property type="match status" value="1"/>
</dbReference>
<evidence type="ECO:0000313" key="8">
    <source>
        <dbReference type="Proteomes" id="UP000024635"/>
    </source>
</evidence>